<dbReference type="EMBL" id="CAJVPZ010010897">
    <property type="protein sequence ID" value="CAG8624372.1"/>
    <property type="molecule type" value="Genomic_DNA"/>
</dbReference>
<name>A0A9N9GRD7_9GLOM</name>
<comment type="caution">
    <text evidence="1">The sequence shown here is derived from an EMBL/GenBank/DDBJ whole genome shotgun (WGS) entry which is preliminary data.</text>
</comment>
<accession>A0A9N9GRD7</accession>
<dbReference type="OrthoDB" id="2441238at2759"/>
<sequence>TRVEKRNFKKAANIDSEETPIEIILINEISNYISDEIDRLESDTALFSTFCIKLDEATLNAFSFVDSSFKPNLKREDKEYYIVCPSNLQRNIIDLVKKHFNMHPKILTSANGQFLSFAEIRLMV</sequence>
<keyword evidence="2" id="KW-1185">Reference proteome</keyword>
<evidence type="ECO:0000313" key="1">
    <source>
        <dbReference type="EMBL" id="CAG8624372.1"/>
    </source>
</evidence>
<dbReference type="AlphaFoldDB" id="A0A9N9GRD7"/>
<organism evidence="1 2">
    <name type="scientific">Racocetra fulgida</name>
    <dbReference type="NCBI Taxonomy" id="60492"/>
    <lineage>
        <taxon>Eukaryota</taxon>
        <taxon>Fungi</taxon>
        <taxon>Fungi incertae sedis</taxon>
        <taxon>Mucoromycota</taxon>
        <taxon>Glomeromycotina</taxon>
        <taxon>Glomeromycetes</taxon>
        <taxon>Diversisporales</taxon>
        <taxon>Gigasporaceae</taxon>
        <taxon>Racocetra</taxon>
    </lineage>
</organism>
<feature type="non-terminal residue" evidence="1">
    <location>
        <position position="124"/>
    </location>
</feature>
<gene>
    <name evidence="1" type="ORF">RFULGI_LOCUS7476</name>
</gene>
<feature type="non-terminal residue" evidence="1">
    <location>
        <position position="1"/>
    </location>
</feature>
<reference evidence="1" key="1">
    <citation type="submission" date="2021-06" db="EMBL/GenBank/DDBJ databases">
        <authorList>
            <person name="Kallberg Y."/>
            <person name="Tangrot J."/>
            <person name="Rosling A."/>
        </authorList>
    </citation>
    <scope>NUCLEOTIDE SEQUENCE</scope>
    <source>
        <strain evidence="1">IN212</strain>
    </source>
</reference>
<proteinExistence type="predicted"/>
<protein>
    <submittedName>
        <fullName evidence="1">2217_t:CDS:1</fullName>
    </submittedName>
</protein>
<dbReference type="Proteomes" id="UP000789396">
    <property type="component" value="Unassembled WGS sequence"/>
</dbReference>
<evidence type="ECO:0000313" key="2">
    <source>
        <dbReference type="Proteomes" id="UP000789396"/>
    </source>
</evidence>